<sequence length="497" mass="56107">MQSVLFMISYCIVDNFMEADLPDLPTQADLLIATMAGSNVFDQIESDDGLPDWSAMSTRLNSFRAFPHSEQVPAERLARAGFYFTGESDRVRCFSCLHTIENWRQGDSPVERHHNISPACTFLKCVHHRSLADANSSQSPGSIYDEEAEAMEFRLRTGEVVDESLYPKIPHMKSEDARLRTFSNWPSWSPVQPHDLAQAGMFYVPEADRQIDRVQCFCCAGMLVSWEEGDDPWQEHARAYPNCFFILGHDVGNIPSEQPRQRSSGHSSSMESFEERLESFRDRAHPISPERLARAGFSSTGERDCVVCFKCGGRLKNWQPDEDPWEEHAKHYPGCSFLLAEKGQEFINSVQLRNPGLSSSNGFSSHERTASNVLQSEIARKAVDMGFDPVKVERTILERIRQSSEGYSAVEDLIRDMTSGVFDSDSDMCQETQTEDPLKKLEKLQHEKLCKVCMDSDIAIVFIPCGHLVTCKKCSESLSKCPICCADITQKIKTYSS</sequence>
<proteinExistence type="predicted"/>
<dbReference type="Proteomes" id="UP000829447">
    <property type="component" value="Linkage Group LG7"/>
</dbReference>
<organism evidence="1 2">
    <name type="scientific">Pangasianodon gigas</name>
    <name type="common">Mekong giant catfish</name>
    <name type="synonym">Pangasius gigas</name>
    <dbReference type="NCBI Taxonomy" id="30993"/>
    <lineage>
        <taxon>Eukaryota</taxon>
        <taxon>Metazoa</taxon>
        <taxon>Chordata</taxon>
        <taxon>Craniata</taxon>
        <taxon>Vertebrata</taxon>
        <taxon>Euteleostomi</taxon>
        <taxon>Actinopterygii</taxon>
        <taxon>Neopterygii</taxon>
        <taxon>Teleostei</taxon>
        <taxon>Ostariophysi</taxon>
        <taxon>Siluriformes</taxon>
        <taxon>Pangasiidae</taxon>
        <taxon>Pangasianodon</taxon>
    </lineage>
</organism>
<protein>
    <submittedName>
        <fullName evidence="1">Uncharacterized protein</fullName>
    </submittedName>
</protein>
<gene>
    <name evidence="1" type="ORF">PGIGA_G00235830</name>
</gene>
<keyword evidence="2" id="KW-1185">Reference proteome</keyword>
<reference evidence="1 2" key="1">
    <citation type="journal article" date="2022" name="bioRxiv">
        <title>An ancient truncated duplication of the anti-Mullerian hormone receptor type 2 gene is a potential conserved master sex determinant in the Pangasiidae catfish family.</title>
        <authorList>
            <person name="Wen M."/>
            <person name="Pan Q."/>
            <person name="Jouanno E."/>
            <person name="Montfort J."/>
            <person name="Zahm M."/>
            <person name="Cabau C."/>
            <person name="Klopp C."/>
            <person name="Iampietro C."/>
            <person name="Roques C."/>
            <person name="Bouchez O."/>
            <person name="Castinel A."/>
            <person name="Donnadieu C."/>
            <person name="Parrinello H."/>
            <person name="Poncet C."/>
            <person name="Belmonte E."/>
            <person name="Gautier V."/>
            <person name="Avarre J.-C."/>
            <person name="Dugue R."/>
            <person name="Gustiano R."/>
            <person name="Ha T.T.T."/>
            <person name="Campet M."/>
            <person name="Sriphairoj K."/>
            <person name="Ribolli J."/>
            <person name="de Almeida F.L."/>
            <person name="Desvignes T."/>
            <person name="Postlethwait J.H."/>
            <person name="Bucao C.F."/>
            <person name="Robinson-Rechavi M."/>
            <person name="Bobe J."/>
            <person name="Herpin A."/>
            <person name="Guiguen Y."/>
        </authorList>
    </citation>
    <scope>NUCLEOTIDE SEQUENCE [LARGE SCALE GENOMIC DNA]</scope>
    <source>
        <strain evidence="1">YG-Dec2019</strain>
    </source>
</reference>
<evidence type="ECO:0000313" key="2">
    <source>
        <dbReference type="Proteomes" id="UP000829447"/>
    </source>
</evidence>
<comment type="caution">
    <text evidence="1">The sequence shown here is derived from an EMBL/GenBank/DDBJ whole genome shotgun (WGS) entry which is preliminary data.</text>
</comment>
<accession>A0ACC5WM13</accession>
<evidence type="ECO:0000313" key="1">
    <source>
        <dbReference type="EMBL" id="MCI4380084.1"/>
    </source>
</evidence>
<dbReference type="EMBL" id="CM040460">
    <property type="protein sequence ID" value="MCI4380084.1"/>
    <property type="molecule type" value="Genomic_DNA"/>
</dbReference>
<name>A0ACC5WM13_PANGG</name>